<dbReference type="AlphaFoldDB" id="A0A518ITZ7"/>
<protein>
    <submittedName>
        <fullName evidence="3">Neutral/alkaline non-lysosomal ceramidase</fullName>
    </submittedName>
</protein>
<reference evidence="3 4" key="1">
    <citation type="submission" date="2019-02" db="EMBL/GenBank/DDBJ databases">
        <title>Deep-cultivation of Planctomycetes and their phenomic and genomic characterization uncovers novel biology.</title>
        <authorList>
            <person name="Wiegand S."/>
            <person name="Jogler M."/>
            <person name="Boedeker C."/>
            <person name="Pinto D."/>
            <person name="Vollmers J."/>
            <person name="Rivas-Marin E."/>
            <person name="Kohn T."/>
            <person name="Peeters S.H."/>
            <person name="Heuer A."/>
            <person name="Rast P."/>
            <person name="Oberbeckmann S."/>
            <person name="Bunk B."/>
            <person name="Jeske O."/>
            <person name="Meyerdierks A."/>
            <person name="Storesund J.E."/>
            <person name="Kallscheuer N."/>
            <person name="Luecker S."/>
            <person name="Lage O.M."/>
            <person name="Pohl T."/>
            <person name="Merkel B.J."/>
            <person name="Hornburger P."/>
            <person name="Mueller R.-W."/>
            <person name="Bruemmer F."/>
            <person name="Labrenz M."/>
            <person name="Spormann A.M."/>
            <person name="Op den Camp H."/>
            <person name="Overmann J."/>
            <person name="Amann R."/>
            <person name="Jetten M.S.M."/>
            <person name="Mascher T."/>
            <person name="Medema M.H."/>
            <person name="Devos D.P."/>
            <person name="Kaster A.-K."/>
            <person name="Ovreas L."/>
            <person name="Rohde M."/>
            <person name="Galperin M.Y."/>
            <person name="Jogler C."/>
        </authorList>
    </citation>
    <scope>NUCLEOTIDE SEQUENCE [LARGE SCALE GENOMIC DNA]</scope>
    <source>
        <strain evidence="3 4">Mal33</strain>
    </source>
</reference>
<feature type="signal peptide" evidence="1">
    <location>
        <begin position="1"/>
        <end position="23"/>
    </location>
</feature>
<sequence length="484" mass="52286" precursor="true">MPLPTKLLRVAAFLFLVTTTCVADDLRVGVADVDITPLESYPMAGYFHERLSTGQRDPLRAKAIVMRDGETSCAVAFCDMLGVSRDLYEEVRDQAAKATGIDPDQTVVSATHAHTAPDYFAELYRVQQQPDSEASKKSYAKYLSNQIVAAIVQANAAAVPVSIACGQTNQETPVSFNRRFVMRDGSVATWQNHRNPKVVRAAGPIDPEIGLLMFRSAADDQPLGVMSNFALHLDTVGGTQWSADFPFYIEQALRKHLGEQTISLFGAGTCGDINHSNPNQKERNKCDMIGGSLATTIVDALPTLTKIESPRLQVSHAVVQLPLQEVSPLEIERAQQLIPAAEAGEKIAMMDRVAAYRALHLYQLRHGEPVPDITPRRQVHSLRGVGASLPVDVTTIALGDQAAIVFLPGEVFVDIGLAIKRGSPYPTTLVVELANSNETMYIPTRGAFAGGGYEVINSAVAPGSGEMLIESALTQLRQLATPGQ</sequence>
<evidence type="ECO:0000256" key="1">
    <source>
        <dbReference type="SAM" id="SignalP"/>
    </source>
</evidence>
<proteinExistence type="predicted"/>
<feature type="chain" id="PRO_5021967057" evidence="1">
    <location>
        <begin position="24"/>
        <end position="484"/>
    </location>
</feature>
<accession>A0A518ITZ7</accession>
<evidence type="ECO:0000259" key="2">
    <source>
        <dbReference type="Pfam" id="PF04734"/>
    </source>
</evidence>
<feature type="domain" description="Neutral/alkaline non-lysosomal ceramidase N-terminal" evidence="2">
    <location>
        <begin position="27"/>
        <end position="233"/>
    </location>
</feature>
<dbReference type="Proteomes" id="UP000316770">
    <property type="component" value="Chromosome"/>
</dbReference>
<dbReference type="InterPro" id="IPR031329">
    <property type="entry name" value="NEUT/ALK_ceramidase_N"/>
</dbReference>
<organism evidence="3 4">
    <name type="scientific">Rosistilla oblonga</name>
    <dbReference type="NCBI Taxonomy" id="2527990"/>
    <lineage>
        <taxon>Bacteria</taxon>
        <taxon>Pseudomonadati</taxon>
        <taxon>Planctomycetota</taxon>
        <taxon>Planctomycetia</taxon>
        <taxon>Pirellulales</taxon>
        <taxon>Pirellulaceae</taxon>
        <taxon>Rosistilla</taxon>
    </lineage>
</organism>
<keyword evidence="1" id="KW-0732">Signal</keyword>
<dbReference type="Pfam" id="PF04734">
    <property type="entry name" value="Ceramidase_alk"/>
    <property type="match status" value="1"/>
</dbReference>
<dbReference type="RefSeq" id="WP_197453205.1">
    <property type="nucleotide sequence ID" value="NZ_CP036318.1"/>
</dbReference>
<evidence type="ECO:0000313" key="3">
    <source>
        <dbReference type="EMBL" id="QDV56561.1"/>
    </source>
</evidence>
<dbReference type="EMBL" id="CP036318">
    <property type="protein sequence ID" value="QDV56561.1"/>
    <property type="molecule type" value="Genomic_DNA"/>
</dbReference>
<keyword evidence="4" id="KW-1185">Reference proteome</keyword>
<evidence type="ECO:0000313" key="4">
    <source>
        <dbReference type="Proteomes" id="UP000316770"/>
    </source>
</evidence>
<name>A0A518ITZ7_9BACT</name>
<gene>
    <name evidence="3" type="ORF">Mal33_25530</name>
</gene>